<gene>
    <name evidence="2" type="ORF">GCM10023318_09900</name>
</gene>
<keyword evidence="1" id="KW-0472">Membrane</keyword>
<sequence>MPEFTAVVITIVATLVSLWVIFAVRPHVITYGFTWRHARLEPECHAAPEIPFTAEQASRVMQILIDCDANTCARKRAAYWTWVDTGHATAAVEVRR</sequence>
<protein>
    <submittedName>
        <fullName evidence="2">Uncharacterized protein</fullName>
    </submittedName>
</protein>
<name>A0ABP9JVU1_9NOCA</name>
<comment type="caution">
    <text evidence="2">The sequence shown here is derived from an EMBL/GenBank/DDBJ whole genome shotgun (WGS) entry which is preliminary data.</text>
</comment>
<dbReference type="Proteomes" id="UP001500603">
    <property type="component" value="Unassembled WGS sequence"/>
</dbReference>
<evidence type="ECO:0000313" key="3">
    <source>
        <dbReference type="Proteomes" id="UP001500603"/>
    </source>
</evidence>
<organism evidence="2 3">
    <name type="scientific">Nocardia callitridis</name>
    <dbReference type="NCBI Taxonomy" id="648753"/>
    <lineage>
        <taxon>Bacteria</taxon>
        <taxon>Bacillati</taxon>
        <taxon>Actinomycetota</taxon>
        <taxon>Actinomycetes</taxon>
        <taxon>Mycobacteriales</taxon>
        <taxon>Nocardiaceae</taxon>
        <taxon>Nocardia</taxon>
    </lineage>
</organism>
<keyword evidence="3" id="KW-1185">Reference proteome</keyword>
<accession>A0ABP9JVU1</accession>
<reference evidence="3" key="1">
    <citation type="journal article" date="2019" name="Int. J. Syst. Evol. Microbiol.">
        <title>The Global Catalogue of Microorganisms (GCM) 10K type strain sequencing project: providing services to taxonomists for standard genome sequencing and annotation.</title>
        <authorList>
            <consortium name="The Broad Institute Genomics Platform"/>
            <consortium name="The Broad Institute Genome Sequencing Center for Infectious Disease"/>
            <person name="Wu L."/>
            <person name="Ma J."/>
        </authorList>
    </citation>
    <scope>NUCLEOTIDE SEQUENCE [LARGE SCALE GENOMIC DNA]</scope>
    <source>
        <strain evidence="3">JCM 18298</strain>
    </source>
</reference>
<evidence type="ECO:0000313" key="2">
    <source>
        <dbReference type="EMBL" id="GAA5045478.1"/>
    </source>
</evidence>
<keyword evidence="1" id="KW-0812">Transmembrane</keyword>
<feature type="transmembrane region" description="Helical" evidence="1">
    <location>
        <begin position="6"/>
        <end position="24"/>
    </location>
</feature>
<evidence type="ECO:0000256" key="1">
    <source>
        <dbReference type="SAM" id="Phobius"/>
    </source>
</evidence>
<proteinExistence type="predicted"/>
<dbReference type="EMBL" id="BAABJM010000001">
    <property type="protein sequence ID" value="GAA5045478.1"/>
    <property type="molecule type" value="Genomic_DNA"/>
</dbReference>
<keyword evidence="1" id="KW-1133">Transmembrane helix</keyword>
<dbReference type="RefSeq" id="WP_345493818.1">
    <property type="nucleotide sequence ID" value="NZ_BAABJM010000001.1"/>
</dbReference>